<dbReference type="InterPro" id="IPR036388">
    <property type="entry name" value="WH-like_DNA-bd_sf"/>
</dbReference>
<dbReference type="Gene3D" id="1.10.1740.10">
    <property type="match status" value="1"/>
</dbReference>
<sequence length="410" mass="46076">MQEVTSNIYRMESRRILATLIRLLGNFELAEEALHDAFVAAAEQWPRDGVPVYPRAWLISTGRFKAIDKLRRRARFDASLTQLALQIELDGAEKPSDREEIKDDRLRLIFTCCHPLLTPDMQLALTLREVCGLKTEEIARAFLTSAPTVAQRIVRAKAKIREACVPYEIPALCDLRDRLEIVLHVIYLIFNEGYSFTSDSVSERQNLCDEAIRLGCLLIELVPDPEAAGLLALMLLQGSRRDANRSPDKQIILLHDQDRSRWHMEDIVEGTKLVNKVMAGNAVGFYTLQAAIAAVHAQARSTTETNWNRIVALYDLLLLADPSPVIELNRAVAIAMRDGPNAGLSLIDALLNRGELHNYHLAHATRADLLRRLDKPAEAQQAYQQALHLTVAGPDQRFIQGKLAELKVLF</sequence>
<dbReference type="EMBL" id="JACGXN010000010">
    <property type="protein sequence ID" value="MBA8880931.1"/>
    <property type="molecule type" value="Genomic_DNA"/>
</dbReference>
<dbReference type="GO" id="GO:0006352">
    <property type="term" value="P:DNA-templated transcription initiation"/>
    <property type="evidence" value="ECO:0007669"/>
    <property type="project" value="InterPro"/>
</dbReference>
<dbReference type="Pfam" id="PF04542">
    <property type="entry name" value="Sigma70_r2"/>
    <property type="match status" value="1"/>
</dbReference>
<evidence type="ECO:0000259" key="2">
    <source>
        <dbReference type="Pfam" id="PF08281"/>
    </source>
</evidence>
<feature type="domain" description="RNA polymerase sigma-70 region 2" evidence="1">
    <location>
        <begin position="9"/>
        <end position="75"/>
    </location>
</feature>
<keyword evidence="5" id="KW-1185">Reference proteome</keyword>
<accession>A0A839ELK3</accession>
<dbReference type="InterPro" id="IPR013324">
    <property type="entry name" value="RNA_pol_sigma_r3/r4-like"/>
</dbReference>
<evidence type="ECO:0000313" key="4">
    <source>
        <dbReference type="EMBL" id="MBA8880931.1"/>
    </source>
</evidence>
<dbReference type="GO" id="GO:0016987">
    <property type="term" value="F:sigma factor activity"/>
    <property type="evidence" value="ECO:0007669"/>
    <property type="project" value="InterPro"/>
</dbReference>
<dbReference type="PANTHER" id="PTHR47756:SF2">
    <property type="entry name" value="BLL6612 PROTEIN"/>
    <property type="match status" value="1"/>
</dbReference>
<evidence type="ECO:0000259" key="1">
    <source>
        <dbReference type="Pfam" id="PF04542"/>
    </source>
</evidence>
<evidence type="ECO:0000259" key="3">
    <source>
        <dbReference type="Pfam" id="PF20239"/>
    </source>
</evidence>
<dbReference type="Pfam" id="PF08281">
    <property type="entry name" value="Sigma70_r4_2"/>
    <property type="match status" value="1"/>
</dbReference>
<dbReference type="PANTHER" id="PTHR47756">
    <property type="entry name" value="BLL6612 PROTEIN-RELATED"/>
    <property type="match status" value="1"/>
</dbReference>
<dbReference type="RefSeq" id="WP_210278244.1">
    <property type="nucleotide sequence ID" value="NZ_JACGXN010000010.1"/>
</dbReference>
<comment type="caution">
    <text evidence="4">The sequence shown here is derived from an EMBL/GenBank/DDBJ whole genome shotgun (WGS) entry which is preliminary data.</text>
</comment>
<reference evidence="4 5" key="1">
    <citation type="submission" date="2020-07" db="EMBL/GenBank/DDBJ databases">
        <title>Genomic Encyclopedia of Type Strains, Phase IV (KMG-V): Genome sequencing to study the core and pangenomes of soil and plant-associated prokaryotes.</title>
        <authorList>
            <person name="Whitman W."/>
        </authorList>
    </citation>
    <scope>NUCLEOTIDE SEQUENCE [LARGE SCALE GENOMIC DNA]</scope>
    <source>
        <strain evidence="4 5">AN3</strain>
    </source>
</reference>
<dbReference type="Pfam" id="PF20239">
    <property type="entry name" value="DUF6596"/>
    <property type="match status" value="1"/>
</dbReference>
<gene>
    <name evidence="4" type="ORF">FHW16_004666</name>
</gene>
<evidence type="ECO:0000313" key="5">
    <source>
        <dbReference type="Proteomes" id="UP000549052"/>
    </source>
</evidence>
<dbReference type="InterPro" id="IPR046531">
    <property type="entry name" value="DUF6596"/>
</dbReference>
<dbReference type="Proteomes" id="UP000549052">
    <property type="component" value="Unassembled WGS sequence"/>
</dbReference>
<name>A0A839ELK3_9HYPH</name>
<dbReference type="SUPFAM" id="SSF88946">
    <property type="entry name" value="Sigma2 domain of RNA polymerase sigma factors"/>
    <property type="match status" value="1"/>
</dbReference>
<dbReference type="AlphaFoldDB" id="A0A839ELK3"/>
<feature type="domain" description="RNA polymerase sigma factor 70 region 4 type 2" evidence="2">
    <location>
        <begin position="109"/>
        <end position="160"/>
    </location>
</feature>
<dbReference type="InterPro" id="IPR013325">
    <property type="entry name" value="RNA_pol_sigma_r2"/>
</dbReference>
<feature type="domain" description="DUF6596" evidence="3">
    <location>
        <begin position="178"/>
        <end position="276"/>
    </location>
</feature>
<organism evidence="4 5">
    <name type="scientific">Phyllobacterium myrsinacearum</name>
    <dbReference type="NCBI Taxonomy" id="28101"/>
    <lineage>
        <taxon>Bacteria</taxon>
        <taxon>Pseudomonadati</taxon>
        <taxon>Pseudomonadota</taxon>
        <taxon>Alphaproteobacteria</taxon>
        <taxon>Hyphomicrobiales</taxon>
        <taxon>Phyllobacteriaceae</taxon>
        <taxon>Phyllobacterium</taxon>
    </lineage>
</organism>
<dbReference type="SUPFAM" id="SSF88659">
    <property type="entry name" value="Sigma3 and sigma4 domains of RNA polymerase sigma factors"/>
    <property type="match status" value="1"/>
</dbReference>
<dbReference type="Gene3D" id="1.10.10.10">
    <property type="entry name" value="Winged helix-like DNA-binding domain superfamily/Winged helix DNA-binding domain"/>
    <property type="match status" value="1"/>
</dbReference>
<dbReference type="InterPro" id="IPR007627">
    <property type="entry name" value="RNA_pol_sigma70_r2"/>
</dbReference>
<dbReference type="GO" id="GO:0003677">
    <property type="term" value="F:DNA binding"/>
    <property type="evidence" value="ECO:0007669"/>
    <property type="project" value="InterPro"/>
</dbReference>
<proteinExistence type="predicted"/>
<protein>
    <submittedName>
        <fullName evidence="4">RNA polymerase sigma-70 factor (ECF subfamily)</fullName>
    </submittedName>
</protein>
<dbReference type="InterPro" id="IPR013249">
    <property type="entry name" value="RNA_pol_sigma70_r4_t2"/>
</dbReference>